<accession>A0A0E0HVG3</accession>
<keyword evidence="3" id="KW-1185">Reference proteome</keyword>
<organism evidence="2">
    <name type="scientific">Oryza nivara</name>
    <name type="common">Indian wild rice</name>
    <name type="synonym">Oryza sativa f. spontanea</name>
    <dbReference type="NCBI Taxonomy" id="4536"/>
    <lineage>
        <taxon>Eukaryota</taxon>
        <taxon>Viridiplantae</taxon>
        <taxon>Streptophyta</taxon>
        <taxon>Embryophyta</taxon>
        <taxon>Tracheophyta</taxon>
        <taxon>Spermatophyta</taxon>
        <taxon>Magnoliopsida</taxon>
        <taxon>Liliopsida</taxon>
        <taxon>Poales</taxon>
        <taxon>Poaceae</taxon>
        <taxon>BOP clade</taxon>
        <taxon>Oryzoideae</taxon>
        <taxon>Oryzeae</taxon>
        <taxon>Oryzinae</taxon>
        <taxon>Oryza</taxon>
    </lineage>
</organism>
<protein>
    <submittedName>
        <fullName evidence="2">Uncharacterized protein</fullName>
    </submittedName>
</protein>
<evidence type="ECO:0000256" key="1">
    <source>
        <dbReference type="SAM" id="MobiDB-lite"/>
    </source>
</evidence>
<name>A0A0E0HVG3_ORYNI</name>
<sequence length="131" mass="14544">MTSNASASRESAAGDPPTSQRRLTPAAGSFVPGGAGRREREREGFPLGSASIRSERRRIRVGSEAASSVATPKSRDSIEATLPNSLKSPIRNPPIGRVRHAKRKTSAYQQVKLHFLRAQMKRPRRRLWWDD</sequence>
<proteinExistence type="predicted"/>
<dbReference type="Gramene" id="ONIVA06G30170.3">
    <property type="protein sequence ID" value="ONIVA06G30170.3"/>
    <property type="gene ID" value="ONIVA06G30170"/>
</dbReference>
<reference evidence="2" key="1">
    <citation type="submission" date="2015-04" db="UniProtKB">
        <authorList>
            <consortium name="EnsemblPlants"/>
        </authorList>
    </citation>
    <scope>IDENTIFICATION</scope>
    <source>
        <strain evidence="2">SL10</strain>
    </source>
</reference>
<evidence type="ECO:0000313" key="2">
    <source>
        <dbReference type="EnsemblPlants" id="ONIVA06G30170.3"/>
    </source>
</evidence>
<reference evidence="2" key="2">
    <citation type="submission" date="2018-04" db="EMBL/GenBank/DDBJ databases">
        <title>OnivRS2 (Oryza nivara Reference Sequence Version 2).</title>
        <authorList>
            <person name="Zhang J."/>
            <person name="Kudrna D."/>
            <person name="Lee S."/>
            <person name="Talag J."/>
            <person name="Rajasekar S."/>
            <person name="Welchert J."/>
            <person name="Hsing Y.-I."/>
            <person name="Wing R.A."/>
        </authorList>
    </citation>
    <scope>NUCLEOTIDE SEQUENCE [LARGE SCALE GENOMIC DNA]</scope>
    <source>
        <strain evidence="2">SL10</strain>
    </source>
</reference>
<dbReference type="AlphaFoldDB" id="A0A0E0HVG3"/>
<evidence type="ECO:0000313" key="3">
    <source>
        <dbReference type="Proteomes" id="UP000006591"/>
    </source>
</evidence>
<dbReference type="EnsemblPlants" id="ONIVA06G30170.3">
    <property type="protein sequence ID" value="ONIVA06G30170.3"/>
    <property type="gene ID" value="ONIVA06G30170"/>
</dbReference>
<dbReference type="Proteomes" id="UP000006591">
    <property type="component" value="Chromosome 6"/>
</dbReference>
<feature type="region of interest" description="Disordered" evidence="1">
    <location>
        <begin position="1"/>
        <end position="106"/>
    </location>
</feature>